<dbReference type="EMBL" id="KN838622">
    <property type="protein sequence ID" value="KIK00572.1"/>
    <property type="molecule type" value="Genomic_DNA"/>
</dbReference>
<organism evidence="1 2">
    <name type="scientific">Laccaria amethystina LaAM-08-1</name>
    <dbReference type="NCBI Taxonomy" id="1095629"/>
    <lineage>
        <taxon>Eukaryota</taxon>
        <taxon>Fungi</taxon>
        <taxon>Dikarya</taxon>
        <taxon>Basidiomycota</taxon>
        <taxon>Agaricomycotina</taxon>
        <taxon>Agaricomycetes</taxon>
        <taxon>Agaricomycetidae</taxon>
        <taxon>Agaricales</taxon>
        <taxon>Agaricineae</taxon>
        <taxon>Hydnangiaceae</taxon>
        <taxon>Laccaria</taxon>
    </lineage>
</organism>
<dbReference type="HOGENOM" id="CLU_2085228_0_0_1"/>
<accession>A0A0C9XS66</accession>
<dbReference type="Proteomes" id="UP000054477">
    <property type="component" value="Unassembled WGS sequence"/>
</dbReference>
<gene>
    <name evidence="1" type="ORF">K443DRAFT_7528</name>
</gene>
<protein>
    <submittedName>
        <fullName evidence="1">Uncharacterized protein</fullName>
    </submittedName>
</protein>
<keyword evidence="2" id="KW-1185">Reference proteome</keyword>
<sequence length="117" mass="12958">MTPKIEASNASIGFPISMVSSLPLSLTSRVLEEIRNTLTAQPFDSHAMAEESAWRRKELVEALFSKFLEGEKGKEEGKGTIGSWIKGVKKDLKDAVNEELGRESQWDAHDLGVVTRL</sequence>
<reference evidence="1 2" key="1">
    <citation type="submission" date="2014-04" db="EMBL/GenBank/DDBJ databases">
        <authorList>
            <consortium name="DOE Joint Genome Institute"/>
            <person name="Kuo A."/>
            <person name="Kohler A."/>
            <person name="Nagy L.G."/>
            <person name="Floudas D."/>
            <person name="Copeland A."/>
            <person name="Barry K.W."/>
            <person name="Cichocki N."/>
            <person name="Veneault-Fourrey C."/>
            <person name="LaButti K."/>
            <person name="Lindquist E.A."/>
            <person name="Lipzen A."/>
            <person name="Lundell T."/>
            <person name="Morin E."/>
            <person name="Murat C."/>
            <person name="Sun H."/>
            <person name="Tunlid A."/>
            <person name="Henrissat B."/>
            <person name="Grigoriev I.V."/>
            <person name="Hibbett D.S."/>
            <person name="Martin F."/>
            <person name="Nordberg H.P."/>
            <person name="Cantor M.N."/>
            <person name="Hua S.X."/>
        </authorList>
    </citation>
    <scope>NUCLEOTIDE SEQUENCE [LARGE SCALE GENOMIC DNA]</scope>
    <source>
        <strain evidence="1 2">LaAM-08-1</strain>
    </source>
</reference>
<dbReference type="AlphaFoldDB" id="A0A0C9XS66"/>
<evidence type="ECO:0000313" key="2">
    <source>
        <dbReference type="Proteomes" id="UP000054477"/>
    </source>
</evidence>
<reference evidence="2" key="2">
    <citation type="submission" date="2015-01" db="EMBL/GenBank/DDBJ databases">
        <title>Evolutionary Origins and Diversification of the Mycorrhizal Mutualists.</title>
        <authorList>
            <consortium name="DOE Joint Genome Institute"/>
            <consortium name="Mycorrhizal Genomics Consortium"/>
            <person name="Kohler A."/>
            <person name="Kuo A."/>
            <person name="Nagy L.G."/>
            <person name="Floudas D."/>
            <person name="Copeland A."/>
            <person name="Barry K.W."/>
            <person name="Cichocki N."/>
            <person name="Veneault-Fourrey C."/>
            <person name="LaButti K."/>
            <person name="Lindquist E.A."/>
            <person name="Lipzen A."/>
            <person name="Lundell T."/>
            <person name="Morin E."/>
            <person name="Murat C."/>
            <person name="Riley R."/>
            <person name="Ohm R."/>
            <person name="Sun H."/>
            <person name="Tunlid A."/>
            <person name="Henrissat B."/>
            <person name="Grigoriev I.V."/>
            <person name="Hibbett D.S."/>
            <person name="Martin F."/>
        </authorList>
    </citation>
    <scope>NUCLEOTIDE SEQUENCE [LARGE SCALE GENOMIC DNA]</scope>
    <source>
        <strain evidence="2">LaAM-08-1</strain>
    </source>
</reference>
<name>A0A0C9XS66_9AGAR</name>
<proteinExistence type="predicted"/>
<evidence type="ECO:0000313" key="1">
    <source>
        <dbReference type="EMBL" id="KIK00572.1"/>
    </source>
</evidence>